<evidence type="ECO:0000313" key="4">
    <source>
        <dbReference type="EMBL" id="VVC04437.1"/>
    </source>
</evidence>
<comment type="caution">
    <text evidence="4">The sequence shown here is derived from an EMBL/GenBank/DDBJ whole genome shotgun (WGS) entry which is preliminary data.</text>
</comment>
<dbReference type="EMBL" id="CABMJJ010000009">
    <property type="protein sequence ID" value="VVC04437.1"/>
    <property type="molecule type" value="Genomic_DNA"/>
</dbReference>
<gene>
    <name evidence="4" type="primary">acdBI</name>
    <name evidence="4" type="ORF">LFW2832_00950</name>
</gene>
<dbReference type="Gene3D" id="3.30.1490.20">
    <property type="entry name" value="ATP-grasp fold, A domain"/>
    <property type="match status" value="1"/>
</dbReference>
<dbReference type="PANTHER" id="PTHR43334:SF2">
    <property type="entry name" value="ACETATE--COA LIGASE [ADP-FORMING]"/>
    <property type="match status" value="1"/>
</dbReference>
<dbReference type="FunFam" id="3.30.1490.20:FF:000020">
    <property type="entry name" value="Protein lysine acetyltransferase"/>
    <property type="match status" value="1"/>
</dbReference>
<evidence type="ECO:0000256" key="2">
    <source>
        <dbReference type="ARBA" id="ARBA00022741"/>
    </source>
</evidence>
<evidence type="ECO:0000256" key="1">
    <source>
        <dbReference type="ARBA" id="ARBA00022598"/>
    </source>
</evidence>
<dbReference type="GO" id="GO:0043758">
    <property type="term" value="F:acetate-CoA ligase (ADP-forming) activity"/>
    <property type="evidence" value="ECO:0007669"/>
    <property type="project" value="UniProtKB-EC"/>
</dbReference>
<name>A0A5E4LTZ7_9ARCH</name>
<protein>
    <submittedName>
        <fullName evidence="4">Acetate--CoA ligase [ADP-forming] I subunit beta</fullName>
        <ecNumber evidence="4">6.2.1.13</ecNumber>
    </submittedName>
</protein>
<keyword evidence="1 4" id="KW-0436">Ligase</keyword>
<dbReference type="EC" id="6.2.1.13" evidence="4"/>
<keyword evidence="3" id="KW-0067">ATP-binding</keyword>
<proteinExistence type="predicted"/>
<accession>A0A5E4LTZ7</accession>
<sequence length="207" mass="23381">MTLIEDFNTLEKRGFRLLPYVLAKNEEDAVQAAKKIGYPVAMKIVSPEIVHKTDVGGVRIKIKNAEMLRNAYKEITENAKGKKIDGILVQKMARKGVELIIGGKKDAQFGHMIVLGLGGIYVEIFRDISARICPLVKSDVEEMVAELKVHPLLEGARGKKPINKKMLERLVLRVCRFMMEEDIKEMDLNPVVFDELGCDIVDVRFSR</sequence>
<dbReference type="Gene3D" id="3.30.470.20">
    <property type="entry name" value="ATP-grasp fold, B domain"/>
    <property type="match status" value="1"/>
</dbReference>
<dbReference type="InterPro" id="IPR051538">
    <property type="entry name" value="Acyl-CoA_Synth/Transferase"/>
</dbReference>
<evidence type="ECO:0000313" key="5">
    <source>
        <dbReference type="Proteomes" id="UP000789941"/>
    </source>
</evidence>
<organism evidence="4 5">
    <name type="scientific">Candidatus Bilamarchaeum dharawalense</name>
    <dbReference type="NCBI Taxonomy" id="2885759"/>
    <lineage>
        <taxon>Archaea</taxon>
        <taxon>Candidatus Micrarchaeota</taxon>
        <taxon>Candidatus Micrarchaeia</taxon>
        <taxon>Candidatus Anstonellales</taxon>
        <taxon>Candidatus Bilamarchaeaceae</taxon>
        <taxon>Candidatus Bilamarchaeum</taxon>
    </lineage>
</organism>
<dbReference type="AlphaFoldDB" id="A0A5E4LTZ7"/>
<reference evidence="4 5" key="1">
    <citation type="submission" date="2019-08" db="EMBL/GenBank/DDBJ databases">
        <authorList>
            <person name="Vazquez-Campos X."/>
        </authorList>
    </citation>
    <scope>NUCLEOTIDE SEQUENCE [LARGE SCALE GENOMIC DNA]</scope>
    <source>
        <strain evidence="4">LFW-283_2</strain>
    </source>
</reference>
<dbReference type="InterPro" id="IPR013815">
    <property type="entry name" value="ATP_grasp_subdomain_1"/>
</dbReference>
<dbReference type="Pfam" id="PF13549">
    <property type="entry name" value="ATP-grasp_5"/>
    <property type="match status" value="1"/>
</dbReference>
<dbReference type="Proteomes" id="UP000789941">
    <property type="component" value="Unassembled WGS sequence"/>
</dbReference>
<keyword evidence="2" id="KW-0547">Nucleotide-binding</keyword>
<dbReference type="GO" id="GO:0005524">
    <property type="term" value="F:ATP binding"/>
    <property type="evidence" value="ECO:0007669"/>
    <property type="project" value="UniProtKB-KW"/>
</dbReference>
<dbReference type="SUPFAM" id="SSF56059">
    <property type="entry name" value="Glutathione synthetase ATP-binding domain-like"/>
    <property type="match status" value="1"/>
</dbReference>
<dbReference type="PANTHER" id="PTHR43334">
    <property type="entry name" value="ACETATE--COA LIGASE [ADP-FORMING]"/>
    <property type="match status" value="1"/>
</dbReference>
<evidence type="ECO:0000256" key="3">
    <source>
        <dbReference type="ARBA" id="ARBA00022840"/>
    </source>
</evidence>